<evidence type="ECO:0000259" key="12">
    <source>
        <dbReference type="Pfam" id="PF00125"/>
    </source>
</evidence>
<evidence type="ECO:0000256" key="3">
    <source>
        <dbReference type="ARBA" id="ARBA00004286"/>
    </source>
</evidence>
<evidence type="ECO:0000256" key="9">
    <source>
        <dbReference type="ARBA" id="ARBA00023125"/>
    </source>
</evidence>
<dbReference type="PANTHER" id="PTHR11426">
    <property type="entry name" value="HISTONE H3"/>
    <property type="match status" value="1"/>
</dbReference>
<keyword evidence="7" id="KW-0488">Methylation</keyword>
<dbReference type="Proteomes" id="UP000001940">
    <property type="component" value="Chromosome V"/>
</dbReference>
<dbReference type="GO" id="GO:0046982">
    <property type="term" value="F:protein heterodimerization activity"/>
    <property type="evidence" value="ECO:0007669"/>
    <property type="project" value="InterPro"/>
</dbReference>
<evidence type="ECO:0000256" key="5">
    <source>
        <dbReference type="ARBA" id="ARBA00011538"/>
    </source>
</evidence>
<dbReference type="InterPro" id="IPR007125">
    <property type="entry name" value="H2A/H2B/H3"/>
</dbReference>
<dbReference type="OrthoDB" id="4025405at2759"/>
<dbReference type="WormBase" id="F20D6.9">
    <property type="protein sequence ID" value="CE07113"/>
    <property type="gene ID" value="WBGene00017638"/>
</dbReference>
<keyword evidence="6" id="KW-0158">Chromosome</keyword>
<dbReference type="STRING" id="6239.F20D6.9.1"/>
<dbReference type="RefSeq" id="NP_505106.1">
    <property type="nucleotide sequence ID" value="NM_072705.1"/>
</dbReference>
<name>Q19649_CAEEL</name>
<dbReference type="SMR" id="Q19649"/>
<organism evidence="13 14">
    <name type="scientific">Caenorhabditis elegans</name>
    <dbReference type="NCBI Taxonomy" id="6239"/>
    <lineage>
        <taxon>Eukaryota</taxon>
        <taxon>Metazoa</taxon>
        <taxon>Ecdysozoa</taxon>
        <taxon>Nematoda</taxon>
        <taxon>Chromadorea</taxon>
        <taxon>Rhabditida</taxon>
        <taxon>Rhabditina</taxon>
        <taxon>Rhabditomorpha</taxon>
        <taxon>Rhabditoidea</taxon>
        <taxon>Rhabditidae</taxon>
        <taxon>Peloderinae</taxon>
        <taxon>Caenorhabditis</taxon>
    </lineage>
</organism>
<dbReference type="InParanoid" id="Q19649"/>
<evidence type="ECO:0000313" key="15">
    <source>
        <dbReference type="WormBase" id="F20D6.9"/>
    </source>
</evidence>
<dbReference type="KEGG" id="cel:CELE_F20D6.9"/>
<evidence type="ECO:0000256" key="11">
    <source>
        <dbReference type="ARBA" id="ARBA00023269"/>
    </source>
</evidence>
<evidence type="ECO:0000256" key="10">
    <source>
        <dbReference type="ARBA" id="ARBA00023242"/>
    </source>
</evidence>
<evidence type="ECO:0000256" key="8">
    <source>
        <dbReference type="ARBA" id="ARBA00022990"/>
    </source>
</evidence>
<dbReference type="Bgee" id="WBGene00017638">
    <property type="expression patterns" value="Expressed in material anatomical entity and 1 other cell type or tissue"/>
</dbReference>
<sequence length="118" mass="13543">MAGKKNLSGVCRKSCTQPVRSYPFHSGTVALREIRKQQQSTELLIPRSRFERLVKELAQDFVTDLIFRKDAIDALQAAVEDYLVELFRLGNLCAIKCKRVTIEADNLKFARRIRGEDE</sequence>
<dbReference type="GO" id="GO:0003677">
    <property type="term" value="F:DNA binding"/>
    <property type="evidence" value="ECO:0007669"/>
    <property type="project" value="UniProtKB-KW"/>
</dbReference>
<dbReference type="PIR" id="T16118">
    <property type="entry name" value="T16118"/>
</dbReference>
<comment type="subcellular location">
    <subcellularLocation>
        <location evidence="3">Chromosome</location>
    </subcellularLocation>
    <subcellularLocation>
        <location evidence="2">Nucleus</location>
    </subcellularLocation>
</comment>
<protein>
    <submittedName>
        <fullName evidence="13">Histone H2A/H2B/H3 domain-containing protein</fullName>
    </submittedName>
</protein>
<evidence type="ECO:0000256" key="4">
    <source>
        <dbReference type="ARBA" id="ARBA00010343"/>
    </source>
</evidence>
<dbReference type="GO" id="GO:0005634">
    <property type="term" value="C:nucleus"/>
    <property type="evidence" value="ECO:0000318"/>
    <property type="project" value="GO_Central"/>
</dbReference>
<dbReference type="FunFam" id="1.10.20.10:FF:000096">
    <property type="entry name" value="Histone H3"/>
    <property type="match status" value="1"/>
</dbReference>
<proteinExistence type="inferred from homology"/>
<dbReference type="EMBL" id="BX284605">
    <property type="protein sequence ID" value="CCD68325.1"/>
    <property type="molecule type" value="Genomic_DNA"/>
</dbReference>
<dbReference type="CTD" id="184727"/>
<evidence type="ECO:0000313" key="14">
    <source>
        <dbReference type="Proteomes" id="UP000001940"/>
    </source>
</evidence>
<dbReference type="SMART" id="SM00428">
    <property type="entry name" value="H3"/>
    <property type="match status" value="1"/>
</dbReference>
<dbReference type="PaxDb" id="6239-F20D6.9"/>
<dbReference type="AlphaFoldDB" id="Q19649"/>
<dbReference type="Gene3D" id="1.10.20.10">
    <property type="entry name" value="Histone, subunit A"/>
    <property type="match status" value="1"/>
</dbReference>
<evidence type="ECO:0000256" key="6">
    <source>
        <dbReference type="ARBA" id="ARBA00022454"/>
    </source>
</evidence>
<evidence type="ECO:0000256" key="2">
    <source>
        <dbReference type="ARBA" id="ARBA00004123"/>
    </source>
</evidence>
<comment type="similarity">
    <text evidence="4">Belongs to the histone H3 family.</text>
</comment>
<dbReference type="HOGENOM" id="CLU_078295_7_1_1"/>
<keyword evidence="10" id="KW-0539">Nucleus</keyword>
<keyword evidence="11" id="KW-0544">Nucleosome core</keyword>
<dbReference type="InterPro" id="IPR000164">
    <property type="entry name" value="Histone_H3/CENP-A"/>
</dbReference>
<dbReference type="PRINTS" id="PR00622">
    <property type="entry name" value="HISTONEH3"/>
</dbReference>
<reference evidence="13 14" key="1">
    <citation type="journal article" date="1998" name="Science">
        <title>Genome sequence of the nematode C. elegans: a platform for investigating biology.</title>
        <authorList>
            <consortium name="The C. elegans sequencing consortium"/>
            <person name="Sulson J.E."/>
            <person name="Waterston R."/>
        </authorList>
    </citation>
    <scope>NUCLEOTIDE SEQUENCE [LARGE SCALE GENOMIC DNA]</scope>
    <source>
        <strain evidence="13 14">Bristol N2</strain>
    </source>
</reference>
<dbReference type="UCSC" id="F20D6.9">
    <property type="organism name" value="c. elegans"/>
</dbReference>
<evidence type="ECO:0000256" key="7">
    <source>
        <dbReference type="ARBA" id="ARBA00022481"/>
    </source>
</evidence>
<accession>Q19649</accession>
<dbReference type="PhylomeDB" id="Q19649"/>
<evidence type="ECO:0000313" key="13">
    <source>
        <dbReference type="EMBL" id="CCD68325.1"/>
    </source>
</evidence>
<evidence type="ECO:0000256" key="1">
    <source>
        <dbReference type="ARBA" id="ARBA00002001"/>
    </source>
</evidence>
<dbReference type="GO" id="GO:0000786">
    <property type="term" value="C:nucleosome"/>
    <property type="evidence" value="ECO:0007669"/>
    <property type="project" value="UniProtKB-KW"/>
</dbReference>
<dbReference type="FunCoup" id="Q19649">
    <property type="interactions" value="61"/>
</dbReference>
<dbReference type="GeneID" id="184727"/>
<dbReference type="AGR" id="WB:WBGene00017638"/>
<comment type="subunit">
    <text evidence="5">The nucleosome is a histone octamer containing two molecules each of H2A, H2B, H3 and H4 assembled in one H3-H4 heterotetramer and two H2A-H2B heterodimers. The octamer wraps approximately 147 bp of DNA.</text>
</comment>
<keyword evidence="8" id="KW-0007">Acetylation</keyword>
<comment type="function">
    <text evidence="1">Core component of nucleosome. Nucleosomes wrap and compact DNA into chromatin, limiting DNA accessibility to the cellular machineries which require DNA as a template. Histones thereby play a central role in transcription regulation, DNA repair, DNA replication and chromosomal stability. DNA accessibility is regulated via a complex set of post-translational modifications of histones, also called histone code, and nucleosome remodeling.</text>
</comment>
<keyword evidence="9" id="KW-0238">DNA-binding</keyword>
<dbReference type="CDD" id="cd22911">
    <property type="entry name" value="HFD_H3"/>
    <property type="match status" value="1"/>
</dbReference>
<dbReference type="InterPro" id="IPR009072">
    <property type="entry name" value="Histone-fold"/>
</dbReference>
<keyword evidence="14" id="KW-1185">Reference proteome</keyword>
<dbReference type="Pfam" id="PF00125">
    <property type="entry name" value="Histone"/>
    <property type="match status" value="1"/>
</dbReference>
<dbReference type="SUPFAM" id="SSF47113">
    <property type="entry name" value="Histone-fold"/>
    <property type="match status" value="1"/>
</dbReference>
<feature type="domain" description="Core Histone H2A/H2B/H3" evidence="12">
    <location>
        <begin position="27"/>
        <end position="113"/>
    </location>
</feature>
<dbReference type="eggNOG" id="KOG1745">
    <property type="taxonomic scope" value="Eukaryota"/>
</dbReference>
<dbReference type="GO" id="GO:0030527">
    <property type="term" value="F:structural constituent of chromatin"/>
    <property type="evidence" value="ECO:0007669"/>
    <property type="project" value="InterPro"/>
</dbReference>
<gene>
    <name evidence="13" type="ORF">CELE_F20D6.9</name>
    <name evidence="13 15" type="ORF">F20D6.9</name>
</gene>